<dbReference type="InterPro" id="IPR017930">
    <property type="entry name" value="Myb_dom"/>
</dbReference>
<dbReference type="eggNOG" id="KOG0048">
    <property type="taxonomic scope" value="Eukaryota"/>
</dbReference>
<dbReference type="AlphaFoldDB" id="G7LGH2"/>
<sequence>MGRSPCCEKQHTNKGAWSKEEDERLINYIKQQGEGCWRSLPKAAGLARCGKSCRLRWINYLRPDLKRGNFTHEEDELIISLHAMVGNKWSQIAQKLPGRTDNEIKNYWNTHIKRKLYSRGIDPTTHQPLKTLSGTAAASTGTSSATTTSAEAASPTMVVNNNPPVFPVVASNNESSTSSSMSHHNKIKSEFQLFSNFSGSRLKKFVATDSGYGGVEESVSNSSSGVTVEDIAYPRQINLELSLAIPSPSQQQQPQALCLCRQISLGLYGSSHQPCCCNNTIPIVGVSTSTAPLPATTVAGNGFFKFSGTGIVNKF</sequence>
<feature type="domain" description="HTH myb-type" evidence="10">
    <location>
        <begin position="9"/>
        <end position="61"/>
    </location>
</feature>
<keyword evidence="3" id="KW-0805">Transcription regulation</keyword>
<proteinExistence type="predicted"/>
<keyword evidence="6" id="KW-0539">Nucleus</keyword>
<name>G7LGH2_MEDTR</name>
<dbReference type="PaxDb" id="3880-AET04900"/>
<dbReference type="GO" id="GO:0051707">
    <property type="term" value="P:response to other organism"/>
    <property type="evidence" value="ECO:0007669"/>
    <property type="project" value="UniProtKB-ARBA"/>
</dbReference>
<evidence type="ECO:0000313" key="12">
    <source>
        <dbReference type="EMBL" id="RHN43209.1"/>
    </source>
</evidence>
<comment type="subunit">
    <text evidence="7">Can form complexes with MYC2, MYC3 or MYC4.</text>
</comment>
<gene>
    <name evidence="13" type="primary">11443109</name>
    <name evidence="11" type="ordered locus">MTR_8g095390</name>
    <name evidence="12" type="ORF">MtrunA17_Chr8g0385321</name>
</gene>
<dbReference type="GO" id="GO:0000987">
    <property type="term" value="F:cis-regulatory region sequence-specific DNA binding"/>
    <property type="evidence" value="ECO:0000318"/>
    <property type="project" value="GO_Central"/>
</dbReference>
<evidence type="ECO:0000256" key="1">
    <source>
        <dbReference type="ARBA" id="ARBA00004123"/>
    </source>
</evidence>
<dbReference type="GO" id="GO:0006355">
    <property type="term" value="P:regulation of DNA-templated transcription"/>
    <property type="evidence" value="ECO:0000318"/>
    <property type="project" value="GO_Central"/>
</dbReference>
<evidence type="ECO:0000313" key="14">
    <source>
        <dbReference type="Proteomes" id="UP000002051"/>
    </source>
</evidence>
<evidence type="ECO:0000256" key="2">
    <source>
        <dbReference type="ARBA" id="ARBA00022737"/>
    </source>
</evidence>
<dbReference type="CDD" id="cd00167">
    <property type="entry name" value="SANT"/>
    <property type="match status" value="2"/>
</dbReference>
<dbReference type="HOGENOM" id="CLU_028567_23_2_1"/>
<keyword evidence="14" id="KW-1185">Reference proteome</keyword>
<dbReference type="PROSITE" id="PS50090">
    <property type="entry name" value="MYB_LIKE"/>
    <property type="match status" value="2"/>
</dbReference>
<dbReference type="SUPFAM" id="SSF46689">
    <property type="entry name" value="Homeodomain-like"/>
    <property type="match status" value="1"/>
</dbReference>
<evidence type="ECO:0000256" key="5">
    <source>
        <dbReference type="ARBA" id="ARBA00023163"/>
    </source>
</evidence>
<dbReference type="EMBL" id="PSQE01000008">
    <property type="protein sequence ID" value="RHN43209.1"/>
    <property type="molecule type" value="Genomic_DNA"/>
</dbReference>
<evidence type="ECO:0000256" key="7">
    <source>
        <dbReference type="ARBA" id="ARBA00062314"/>
    </source>
</evidence>
<reference evidence="11 14" key="2">
    <citation type="journal article" date="2014" name="BMC Genomics">
        <title>An improved genome release (version Mt4.0) for the model legume Medicago truncatula.</title>
        <authorList>
            <person name="Tang H."/>
            <person name="Krishnakumar V."/>
            <person name="Bidwell S."/>
            <person name="Rosen B."/>
            <person name="Chan A."/>
            <person name="Zhou S."/>
            <person name="Gentzbittel L."/>
            <person name="Childs K.L."/>
            <person name="Yandell M."/>
            <person name="Gundlach H."/>
            <person name="Mayer K.F."/>
            <person name="Schwartz D.C."/>
            <person name="Town C.D."/>
        </authorList>
    </citation>
    <scope>GENOME REANNOTATION</scope>
    <source>
        <strain evidence="13 14">cv. Jemalong A17</strain>
    </source>
</reference>
<dbReference type="PANTHER" id="PTHR47994:SF5">
    <property type="entry name" value="F14D16.11-RELATED"/>
    <property type="match status" value="1"/>
</dbReference>
<dbReference type="InterPro" id="IPR009057">
    <property type="entry name" value="Homeodomain-like_sf"/>
</dbReference>
<dbReference type="Gramene" id="rna49749">
    <property type="protein sequence ID" value="RHN43209.1"/>
    <property type="gene ID" value="gene49749"/>
</dbReference>
<dbReference type="KEGG" id="mtr:11443109"/>
<protein>
    <submittedName>
        <fullName evidence="11">Myb transcription factor</fullName>
    </submittedName>
    <submittedName>
        <fullName evidence="12">Putative transcription factor MYB-HB-like family</fullName>
    </submittedName>
</protein>
<evidence type="ECO:0000313" key="11">
    <source>
        <dbReference type="EMBL" id="AET04900.1"/>
    </source>
</evidence>
<dbReference type="InterPro" id="IPR015495">
    <property type="entry name" value="Myb_TF_plants"/>
</dbReference>
<reference evidence="13" key="3">
    <citation type="submission" date="2015-04" db="UniProtKB">
        <authorList>
            <consortium name="EnsemblPlants"/>
        </authorList>
    </citation>
    <scope>IDENTIFICATION</scope>
    <source>
        <strain evidence="13">cv. Jemalong A17</strain>
    </source>
</reference>
<dbReference type="EMBL" id="CM001224">
    <property type="protein sequence ID" value="AET04900.1"/>
    <property type="molecule type" value="Genomic_DNA"/>
</dbReference>
<dbReference type="EnsemblPlants" id="AET04900">
    <property type="protein sequence ID" value="AET04900"/>
    <property type="gene ID" value="MTR_8g095390"/>
</dbReference>
<dbReference type="Proteomes" id="UP000265566">
    <property type="component" value="Chromosome 8"/>
</dbReference>
<dbReference type="PANTHER" id="PTHR47994">
    <property type="entry name" value="F14D16.11-RELATED"/>
    <property type="match status" value="1"/>
</dbReference>
<evidence type="ECO:0000259" key="10">
    <source>
        <dbReference type="PROSITE" id="PS51294"/>
    </source>
</evidence>
<evidence type="ECO:0000313" key="15">
    <source>
        <dbReference type="Proteomes" id="UP000265566"/>
    </source>
</evidence>
<evidence type="ECO:0000259" key="9">
    <source>
        <dbReference type="PROSITE" id="PS50090"/>
    </source>
</evidence>
<keyword evidence="4" id="KW-0238">DNA-binding</keyword>
<keyword evidence="5" id="KW-0804">Transcription</keyword>
<evidence type="ECO:0000256" key="8">
    <source>
        <dbReference type="SAM" id="MobiDB-lite"/>
    </source>
</evidence>
<accession>G7LGH2</accession>
<dbReference type="InterPro" id="IPR001005">
    <property type="entry name" value="SANT/Myb"/>
</dbReference>
<dbReference type="OrthoDB" id="2143914at2759"/>
<feature type="domain" description="Myb-like" evidence="9">
    <location>
        <begin position="62"/>
        <end position="112"/>
    </location>
</feature>
<reference evidence="11 14" key="1">
    <citation type="journal article" date="2011" name="Nature">
        <title>The Medicago genome provides insight into the evolution of rhizobial symbioses.</title>
        <authorList>
            <person name="Young N.D."/>
            <person name="Debelle F."/>
            <person name="Oldroyd G.E."/>
            <person name="Geurts R."/>
            <person name="Cannon S.B."/>
            <person name="Udvardi M.K."/>
            <person name="Benedito V.A."/>
            <person name="Mayer K.F."/>
            <person name="Gouzy J."/>
            <person name="Schoof H."/>
            <person name="Van de Peer Y."/>
            <person name="Proost S."/>
            <person name="Cook D.R."/>
            <person name="Meyers B.C."/>
            <person name="Spannagl M."/>
            <person name="Cheung F."/>
            <person name="De Mita S."/>
            <person name="Krishnakumar V."/>
            <person name="Gundlach H."/>
            <person name="Zhou S."/>
            <person name="Mudge J."/>
            <person name="Bharti A.K."/>
            <person name="Murray J.D."/>
            <person name="Naoumkina M.A."/>
            <person name="Rosen B."/>
            <person name="Silverstein K.A."/>
            <person name="Tang H."/>
            <person name="Rombauts S."/>
            <person name="Zhao P.X."/>
            <person name="Zhou P."/>
            <person name="Barbe V."/>
            <person name="Bardou P."/>
            <person name="Bechner M."/>
            <person name="Bellec A."/>
            <person name="Berger A."/>
            <person name="Berges H."/>
            <person name="Bidwell S."/>
            <person name="Bisseling T."/>
            <person name="Choisne N."/>
            <person name="Couloux A."/>
            <person name="Denny R."/>
            <person name="Deshpande S."/>
            <person name="Dai X."/>
            <person name="Doyle J.J."/>
            <person name="Dudez A.M."/>
            <person name="Farmer A.D."/>
            <person name="Fouteau S."/>
            <person name="Franken C."/>
            <person name="Gibelin C."/>
            <person name="Gish J."/>
            <person name="Goldstein S."/>
            <person name="Gonzalez A.J."/>
            <person name="Green P.J."/>
            <person name="Hallab A."/>
            <person name="Hartog M."/>
            <person name="Hua A."/>
            <person name="Humphray S.J."/>
            <person name="Jeong D.H."/>
            <person name="Jing Y."/>
            <person name="Jocker A."/>
            <person name="Kenton S.M."/>
            <person name="Kim D.J."/>
            <person name="Klee K."/>
            <person name="Lai H."/>
            <person name="Lang C."/>
            <person name="Lin S."/>
            <person name="Macmil S.L."/>
            <person name="Magdelenat G."/>
            <person name="Matthews L."/>
            <person name="McCorrison J."/>
            <person name="Monaghan E.L."/>
            <person name="Mun J.H."/>
            <person name="Najar F.Z."/>
            <person name="Nicholson C."/>
            <person name="Noirot C."/>
            <person name="O'Bleness M."/>
            <person name="Paule C.R."/>
            <person name="Poulain J."/>
            <person name="Prion F."/>
            <person name="Qin B."/>
            <person name="Qu C."/>
            <person name="Retzel E.F."/>
            <person name="Riddle C."/>
            <person name="Sallet E."/>
            <person name="Samain S."/>
            <person name="Samson N."/>
            <person name="Sanders I."/>
            <person name="Saurat O."/>
            <person name="Scarpelli C."/>
            <person name="Schiex T."/>
            <person name="Segurens B."/>
            <person name="Severin A.J."/>
            <person name="Sherrier D.J."/>
            <person name="Shi R."/>
            <person name="Sims S."/>
            <person name="Singer S.R."/>
            <person name="Sinharoy S."/>
            <person name="Sterck L."/>
            <person name="Viollet A."/>
            <person name="Wang B.B."/>
            <person name="Wang K."/>
            <person name="Wang M."/>
            <person name="Wang X."/>
            <person name="Warfsmann J."/>
            <person name="Weissenbach J."/>
            <person name="White D.D."/>
            <person name="White J.D."/>
            <person name="Wiley G.B."/>
            <person name="Wincker P."/>
            <person name="Xing Y."/>
            <person name="Yang L."/>
            <person name="Yao Z."/>
            <person name="Ying F."/>
            <person name="Zhai J."/>
            <person name="Zhou L."/>
            <person name="Zuber A."/>
            <person name="Denarie J."/>
            <person name="Dixon R.A."/>
            <person name="May G.D."/>
            <person name="Schwartz D.C."/>
            <person name="Rogers J."/>
            <person name="Quetier F."/>
            <person name="Town C.D."/>
            <person name="Roe B.A."/>
        </authorList>
    </citation>
    <scope>NUCLEOTIDE SEQUENCE [LARGE SCALE GENOMIC DNA]</scope>
    <source>
        <strain evidence="11">A17</strain>
        <strain evidence="13 14">cv. Jemalong A17</strain>
    </source>
</reference>
<evidence type="ECO:0000313" key="13">
    <source>
        <dbReference type="EnsemblPlants" id="AET04900"/>
    </source>
</evidence>
<organism evidence="11 14">
    <name type="scientific">Medicago truncatula</name>
    <name type="common">Barrel medic</name>
    <name type="synonym">Medicago tribuloides</name>
    <dbReference type="NCBI Taxonomy" id="3880"/>
    <lineage>
        <taxon>Eukaryota</taxon>
        <taxon>Viridiplantae</taxon>
        <taxon>Streptophyta</taxon>
        <taxon>Embryophyta</taxon>
        <taxon>Tracheophyta</taxon>
        <taxon>Spermatophyta</taxon>
        <taxon>Magnoliopsida</taxon>
        <taxon>eudicotyledons</taxon>
        <taxon>Gunneridae</taxon>
        <taxon>Pentapetalae</taxon>
        <taxon>rosids</taxon>
        <taxon>fabids</taxon>
        <taxon>Fabales</taxon>
        <taxon>Fabaceae</taxon>
        <taxon>Papilionoideae</taxon>
        <taxon>50 kb inversion clade</taxon>
        <taxon>NPAAA clade</taxon>
        <taxon>Hologalegina</taxon>
        <taxon>IRL clade</taxon>
        <taxon>Trifolieae</taxon>
        <taxon>Medicago</taxon>
    </lineage>
</organism>
<reference evidence="15" key="4">
    <citation type="journal article" date="2018" name="Nat. Plants">
        <title>Whole-genome landscape of Medicago truncatula symbiotic genes.</title>
        <authorList>
            <person name="Pecrix Y."/>
            <person name="Staton S.E."/>
            <person name="Sallet E."/>
            <person name="Lelandais-Briere C."/>
            <person name="Moreau S."/>
            <person name="Carrere S."/>
            <person name="Blein T."/>
            <person name="Jardinaud M.F."/>
            <person name="Latrasse D."/>
            <person name="Zouine M."/>
            <person name="Zahm M."/>
            <person name="Kreplak J."/>
            <person name="Mayjonade B."/>
            <person name="Satge C."/>
            <person name="Perez M."/>
            <person name="Cauet S."/>
            <person name="Marande W."/>
            <person name="Chantry-Darmon C."/>
            <person name="Lopez-Roques C."/>
            <person name="Bouchez O."/>
            <person name="Berard A."/>
            <person name="Debelle F."/>
            <person name="Munos S."/>
            <person name="Bendahmane A."/>
            <person name="Berges H."/>
            <person name="Niebel A."/>
            <person name="Buitink J."/>
            <person name="Frugier F."/>
            <person name="Benhamed M."/>
            <person name="Crespi M."/>
            <person name="Gouzy J."/>
            <person name="Gamas P."/>
        </authorList>
    </citation>
    <scope>NUCLEOTIDE SEQUENCE [LARGE SCALE GENOMIC DNA]</scope>
    <source>
        <strain evidence="15">cv. Jemalong A17</strain>
    </source>
</reference>
<dbReference type="FunFam" id="1.10.10.60:FF:000001">
    <property type="entry name" value="MYB-related transcription factor"/>
    <property type="match status" value="1"/>
</dbReference>
<dbReference type="Proteomes" id="UP000002051">
    <property type="component" value="Chromosome 8"/>
</dbReference>
<dbReference type="SMART" id="SM00717">
    <property type="entry name" value="SANT"/>
    <property type="match status" value="2"/>
</dbReference>
<comment type="subcellular location">
    <subcellularLocation>
        <location evidence="1">Nucleus</location>
    </subcellularLocation>
</comment>
<reference evidence="12" key="5">
    <citation type="journal article" date="2018" name="Nat. Plants">
        <title>Whole-genome landscape of Medicago truncatula symbiotic genes.</title>
        <authorList>
            <person name="Pecrix Y."/>
            <person name="Gamas P."/>
            <person name="Carrere S."/>
        </authorList>
    </citation>
    <scope>NUCLEOTIDE SEQUENCE</scope>
    <source>
        <tissue evidence="12">Leaves</tissue>
    </source>
</reference>
<feature type="region of interest" description="Disordered" evidence="8">
    <location>
        <begin position="123"/>
        <end position="158"/>
    </location>
</feature>
<dbReference type="GO" id="GO:0005634">
    <property type="term" value="C:nucleus"/>
    <property type="evidence" value="ECO:0000318"/>
    <property type="project" value="GO_Central"/>
</dbReference>
<evidence type="ECO:0000256" key="6">
    <source>
        <dbReference type="ARBA" id="ARBA00023242"/>
    </source>
</evidence>
<evidence type="ECO:0000256" key="3">
    <source>
        <dbReference type="ARBA" id="ARBA00023015"/>
    </source>
</evidence>
<dbReference type="FunFam" id="1.10.10.60:FF:000394">
    <property type="entry name" value="MYB transcription factor"/>
    <property type="match status" value="1"/>
</dbReference>
<dbReference type="PROSITE" id="PS51294">
    <property type="entry name" value="HTH_MYB"/>
    <property type="match status" value="2"/>
</dbReference>
<keyword evidence="2" id="KW-0677">Repeat</keyword>
<feature type="domain" description="HTH myb-type" evidence="10">
    <location>
        <begin position="62"/>
        <end position="116"/>
    </location>
</feature>
<dbReference type="Gene3D" id="1.10.10.60">
    <property type="entry name" value="Homeodomain-like"/>
    <property type="match status" value="2"/>
</dbReference>
<feature type="compositionally biased region" description="Low complexity" evidence="8">
    <location>
        <begin position="133"/>
        <end position="158"/>
    </location>
</feature>
<dbReference type="Pfam" id="PF00249">
    <property type="entry name" value="Myb_DNA-binding"/>
    <property type="match status" value="2"/>
</dbReference>
<feature type="domain" description="Myb-like" evidence="9">
    <location>
        <begin position="9"/>
        <end position="61"/>
    </location>
</feature>
<evidence type="ECO:0000256" key="4">
    <source>
        <dbReference type="ARBA" id="ARBA00023125"/>
    </source>
</evidence>